<comment type="caution">
    <text evidence="1">The sequence shown here is derived from an EMBL/GenBank/DDBJ whole genome shotgun (WGS) entry which is preliminary data.</text>
</comment>
<reference evidence="2" key="1">
    <citation type="submission" date="2018-12" db="EMBL/GenBank/DDBJ databases">
        <title>Tengunoibacter tsumagoiensis gen. nov., sp. nov., Dictyobacter kobayashii sp. nov., D. alpinus sp. nov., and D. joshuensis sp. nov. and description of Dictyobacteraceae fam. nov. within the order Ktedonobacterales isolated from Tengu-no-mugimeshi.</title>
        <authorList>
            <person name="Wang C.M."/>
            <person name="Zheng Y."/>
            <person name="Sakai Y."/>
            <person name="Toyoda A."/>
            <person name="Minakuchi Y."/>
            <person name="Abe K."/>
            <person name="Yokota A."/>
            <person name="Yabe S."/>
        </authorList>
    </citation>
    <scope>NUCLEOTIDE SEQUENCE [LARGE SCALE GENOMIC DNA]</scope>
    <source>
        <strain evidence="2">S-27</strain>
    </source>
</reference>
<keyword evidence="2" id="KW-1185">Reference proteome</keyword>
<evidence type="ECO:0000313" key="1">
    <source>
        <dbReference type="EMBL" id="GCE05365.1"/>
    </source>
</evidence>
<evidence type="ECO:0000313" key="2">
    <source>
        <dbReference type="Proteomes" id="UP000287224"/>
    </source>
</evidence>
<dbReference type="EMBL" id="BIFQ01000001">
    <property type="protein sequence ID" value="GCE05365.1"/>
    <property type="molecule type" value="Genomic_DNA"/>
</dbReference>
<sequence length="60" mass="7063">MARFAHPDLNFFLPIGKKGPKVIAFKDNVWYNPRTLYAHRGFHWLIRESCALQKKSYNGI</sequence>
<dbReference type="Proteomes" id="UP000287224">
    <property type="component" value="Unassembled WGS sequence"/>
</dbReference>
<organism evidence="1 2">
    <name type="scientific">Dictyobacter aurantiacus</name>
    <dbReference type="NCBI Taxonomy" id="1936993"/>
    <lineage>
        <taxon>Bacteria</taxon>
        <taxon>Bacillati</taxon>
        <taxon>Chloroflexota</taxon>
        <taxon>Ktedonobacteria</taxon>
        <taxon>Ktedonobacterales</taxon>
        <taxon>Dictyobacteraceae</taxon>
        <taxon>Dictyobacter</taxon>
    </lineage>
</organism>
<accession>A0A401ZES4</accession>
<name>A0A401ZES4_9CHLR</name>
<gene>
    <name evidence="1" type="ORF">KDAU_26940</name>
</gene>
<proteinExistence type="predicted"/>
<dbReference type="AlphaFoldDB" id="A0A401ZES4"/>
<protein>
    <submittedName>
        <fullName evidence="1">Uncharacterized protein</fullName>
    </submittedName>
</protein>